<feature type="compositionally biased region" description="Gly residues" evidence="2">
    <location>
        <begin position="64"/>
        <end position="74"/>
    </location>
</feature>
<feature type="compositionally biased region" description="Acidic residues" evidence="2">
    <location>
        <begin position="48"/>
        <end position="60"/>
    </location>
</feature>
<dbReference type="Gene3D" id="1.10.10.790">
    <property type="entry name" value="Surp module"/>
    <property type="match status" value="1"/>
</dbReference>
<sequence>MDQDQIKQKLNAPKKLSLFERQRQEAETKRLRDEAENLKALREFENSFADEDDDDDEDDFTSSLGGGGNGGGGSRPRHHQQQQKQEMRKSGPGTLDLPPPPPSLKRKRQLEEERERERRGMRASEDIKSPEEPSVRRPTMLWSQLPKNFTARDIRRIAPANLKIEDVSFGAGRSAIVTISADTPMSDVDSCVAALQGKYLGFGCYLKTSRHVSGSATTASTLFQHDNRPFGAKPLVNGMMAVQVTPPTDLKLLKVVHKTVEQVIKYGPSFEHGLLSDPGVQQDERWAWIFDSNSQASVYYRWLIYEYHASQTKSPSSSAAQPENQFGLLKVFDKGPLWQAPQERLKFEFVFGFEDLTEDSGYVSSDDDDDDETDATRQPPITLEAPNTSSYLNPYRKAKLVYLLSRLPDTLGMLRAGDVARVTSFVVNNAGCGAEEIVSMLVENVERPYSRAVQYEHPMDDLDEADEDDYELIEKRNKNDEEKKKSDPSNAKLIALYLICDALQNSSTSGVRDAWKIRGLFETALRSRNIFGHLGRLEREHDWGLMRAEQWKRKVGVVLSLWEKWSVFSVDSLKSFRDSFLFALADERKEDEKCEGEEKKTKAGKWKNSDQQQEKEDKTQAQQAQKEQDQDSKMQEMSKRLAALKQKRRPTAADLLDKKEEAAETPAAAAPPKISVGNFRMSLGGDGPKNKKNLFGDSDSE</sequence>
<dbReference type="SUPFAM" id="SSF109905">
    <property type="entry name" value="Surp module (SWAP domain)"/>
    <property type="match status" value="1"/>
</dbReference>
<feature type="compositionally biased region" description="Basic and acidic residues" evidence="2">
    <location>
        <begin position="109"/>
        <end position="135"/>
    </location>
</feature>
<keyword evidence="1" id="KW-0694">RNA-binding</keyword>
<accession>A0ABR3PQE0</accession>
<dbReference type="Proteomes" id="UP001562354">
    <property type="component" value="Unassembled WGS sequence"/>
</dbReference>
<feature type="region of interest" description="Disordered" evidence="2">
    <location>
        <begin position="361"/>
        <end position="389"/>
    </location>
</feature>
<feature type="compositionally biased region" description="Low complexity" evidence="2">
    <location>
        <begin position="664"/>
        <end position="673"/>
    </location>
</feature>
<dbReference type="GeneID" id="95975264"/>
<dbReference type="InterPro" id="IPR035967">
    <property type="entry name" value="SWAP/Surp_sf"/>
</dbReference>
<dbReference type="Gene3D" id="1.25.40.90">
    <property type="match status" value="1"/>
</dbReference>
<dbReference type="InterPro" id="IPR006569">
    <property type="entry name" value="CID_dom"/>
</dbReference>
<dbReference type="EMBL" id="JBFMKM010000003">
    <property type="protein sequence ID" value="KAL1311394.1"/>
    <property type="molecule type" value="Genomic_DNA"/>
</dbReference>
<feature type="region of interest" description="Disordered" evidence="2">
    <location>
        <begin position="42"/>
        <end position="137"/>
    </location>
</feature>
<feature type="compositionally biased region" description="Basic and acidic residues" evidence="2">
    <location>
        <begin position="626"/>
        <end position="639"/>
    </location>
</feature>
<organism evidence="4 5">
    <name type="scientific">Neodothiora populina</name>
    <dbReference type="NCBI Taxonomy" id="2781224"/>
    <lineage>
        <taxon>Eukaryota</taxon>
        <taxon>Fungi</taxon>
        <taxon>Dikarya</taxon>
        <taxon>Ascomycota</taxon>
        <taxon>Pezizomycotina</taxon>
        <taxon>Dothideomycetes</taxon>
        <taxon>Dothideomycetidae</taxon>
        <taxon>Dothideales</taxon>
        <taxon>Dothioraceae</taxon>
        <taxon>Neodothiora</taxon>
    </lineage>
</organism>
<evidence type="ECO:0000259" key="3">
    <source>
        <dbReference type="PROSITE" id="PS51391"/>
    </source>
</evidence>
<evidence type="ECO:0000256" key="2">
    <source>
        <dbReference type="SAM" id="MobiDB-lite"/>
    </source>
</evidence>
<evidence type="ECO:0000313" key="5">
    <source>
        <dbReference type="Proteomes" id="UP001562354"/>
    </source>
</evidence>
<protein>
    <recommendedName>
        <fullName evidence="3">CID domain-containing protein</fullName>
    </recommendedName>
</protein>
<gene>
    <name evidence="4" type="ORF">AAFC00_001561</name>
</gene>
<dbReference type="PROSITE" id="PS51391">
    <property type="entry name" value="CID"/>
    <property type="match status" value="1"/>
</dbReference>
<proteinExistence type="predicted"/>
<dbReference type="RefSeq" id="XP_069204243.1">
    <property type="nucleotide sequence ID" value="XM_069340772.1"/>
</dbReference>
<evidence type="ECO:0000313" key="4">
    <source>
        <dbReference type="EMBL" id="KAL1311394.1"/>
    </source>
</evidence>
<dbReference type="PANTHER" id="PTHR23140">
    <property type="entry name" value="RNA PROCESSING PROTEIN LD23810P"/>
    <property type="match status" value="1"/>
</dbReference>
<feature type="domain" description="CID" evidence="3">
    <location>
        <begin position="392"/>
        <end position="584"/>
    </location>
</feature>
<reference evidence="4 5" key="1">
    <citation type="submission" date="2024-07" db="EMBL/GenBank/DDBJ databases">
        <title>Draft sequence of the Neodothiora populina.</title>
        <authorList>
            <person name="Drown D.D."/>
            <person name="Schuette U.S."/>
            <person name="Buechlein A.B."/>
            <person name="Rusch D.R."/>
            <person name="Winton L.W."/>
            <person name="Adams G.A."/>
        </authorList>
    </citation>
    <scope>NUCLEOTIDE SEQUENCE [LARGE SCALE GENOMIC DNA]</scope>
    <source>
        <strain evidence="4 5">CPC 39397</strain>
    </source>
</reference>
<feature type="compositionally biased region" description="Basic and acidic residues" evidence="2">
    <location>
        <begin position="592"/>
        <end position="601"/>
    </location>
</feature>
<keyword evidence="5" id="KW-1185">Reference proteome</keyword>
<dbReference type="InterPro" id="IPR051485">
    <property type="entry name" value="SR-CTD_assoc_factor"/>
</dbReference>
<feature type="region of interest" description="Disordered" evidence="2">
    <location>
        <begin position="592"/>
        <end position="701"/>
    </location>
</feature>
<name>A0ABR3PQE0_9PEZI</name>
<dbReference type="InterPro" id="IPR000061">
    <property type="entry name" value="Surp"/>
</dbReference>
<feature type="region of interest" description="Disordered" evidence="2">
    <location>
        <begin position="1"/>
        <end position="21"/>
    </location>
</feature>
<comment type="caution">
    <text evidence="4">The sequence shown here is derived from an EMBL/GenBank/DDBJ whole genome shotgun (WGS) entry which is preliminary data.</text>
</comment>
<dbReference type="Pfam" id="PF01805">
    <property type="entry name" value="Surp"/>
    <property type="match status" value="1"/>
</dbReference>
<dbReference type="PANTHER" id="PTHR23140:SF0">
    <property type="entry name" value="U2 SNRNP-ASSOCIATED SURP MOTIF-CONTAINING PROTEIN"/>
    <property type="match status" value="1"/>
</dbReference>
<evidence type="ECO:0000256" key="1">
    <source>
        <dbReference type="ARBA" id="ARBA00022884"/>
    </source>
</evidence>
<dbReference type="InterPro" id="IPR008942">
    <property type="entry name" value="ENTH_VHS"/>
</dbReference>
<dbReference type="SMART" id="SM00648">
    <property type="entry name" value="SWAP"/>
    <property type="match status" value="1"/>
</dbReference>